<evidence type="ECO:0000313" key="5">
    <source>
        <dbReference type="EMBL" id="GFH55400.1"/>
    </source>
</evidence>
<dbReference type="Gene3D" id="3.40.50.1820">
    <property type="entry name" value="alpha/beta hydrolase"/>
    <property type="match status" value="1"/>
</dbReference>
<sequence>MFPNDELMTRSQLLQNPLVQIISFAAAFRIGARISVINQPRMPKINTSVGSTITRLPSGARVRLFYPTSSKEETTMMAPYCTDGRQTSDGMAGLVGFRQLGLSFLLAHLSTASSGCIHDALTISSSEEGLPLLIYSHGYGGNMDMATYFFRTMASKGVIIAAVEHTDGTASSTVLNNGRERKFNQYFMTGRQQLVRRSSELLEAAEYIPEMIQTNYTTSISSIMLGGHSYGCPSAIMAANGVSADKTQIDGLILHDPALGMGYGMLPPNGSTSRIPTISYTSDEYNRANVDMEI</sequence>
<gene>
    <name evidence="5" type="ORF">CTEN210_11876</name>
</gene>
<dbReference type="SUPFAM" id="SSF53474">
    <property type="entry name" value="alpha/beta-Hydrolases"/>
    <property type="match status" value="1"/>
</dbReference>
<evidence type="ECO:0000256" key="1">
    <source>
        <dbReference type="ARBA" id="ARBA00013201"/>
    </source>
</evidence>
<dbReference type="AlphaFoldDB" id="A0AAD3H9J0"/>
<comment type="caution">
    <text evidence="5">The sequence shown here is derived from an EMBL/GenBank/DDBJ whole genome shotgun (WGS) entry which is preliminary data.</text>
</comment>
<keyword evidence="4" id="KW-0443">Lipid metabolism</keyword>
<dbReference type="InterPro" id="IPR029058">
    <property type="entry name" value="AB_hydrolase_fold"/>
</dbReference>
<evidence type="ECO:0000256" key="2">
    <source>
        <dbReference type="ARBA" id="ARBA00022801"/>
    </source>
</evidence>
<dbReference type="PANTHER" id="PTHR10272">
    <property type="entry name" value="PLATELET-ACTIVATING FACTOR ACETYLHYDROLASE"/>
    <property type="match status" value="1"/>
</dbReference>
<dbReference type="Proteomes" id="UP001054902">
    <property type="component" value="Unassembled WGS sequence"/>
</dbReference>
<dbReference type="PANTHER" id="PTHR10272:SF0">
    <property type="entry name" value="PLATELET-ACTIVATING FACTOR ACETYLHYDROLASE"/>
    <property type="match status" value="1"/>
</dbReference>
<dbReference type="EC" id="3.1.1.47" evidence="1"/>
<accession>A0AAD3H9J0</accession>
<evidence type="ECO:0000313" key="6">
    <source>
        <dbReference type="Proteomes" id="UP001054902"/>
    </source>
</evidence>
<evidence type="ECO:0000256" key="3">
    <source>
        <dbReference type="ARBA" id="ARBA00022963"/>
    </source>
</evidence>
<keyword evidence="6" id="KW-1185">Reference proteome</keyword>
<name>A0AAD3H9J0_9STRA</name>
<organism evidence="5 6">
    <name type="scientific">Chaetoceros tenuissimus</name>
    <dbReference type="NCBI Taxonomy" id="426638"/>
    <lineage>
        <taxon>Eukaryota</taxon>
        <taxon>Sar</taxon>
        <taxon>Stramenopiles</taxon>
        <taxon>Ochrophyta</taxon>
        <taxon>Bacillariophyta</taxon>
        <taxon>Coscinodiscophyceae</taxon>
        <taxon>Chaetocerotophycidae</taxon>
        <taxon>Chaetocerotales</taxon>
        <taxon>Chaetocerotaceae</taxon>
        <taxon>Chaetoceros</taxon>
    </lineage>
</organism>
<reference evidence="5 6" key="1">
    <citation type="journal article" date="2021" name="Sci. Rep.">
        <title>The genome of the diatom Chaetoceros tenuissimus carries an ancient integrated fragment of an extant virus.</title>
        <authorList>
            <person name="Hongo Y."/>
            <person name="Kimura K."/>
            <person name="Takaki Y."/>
            <person name="Yoshida Y."/>
            <person name="Baba S."/>
            <person name="Kobayashi G."/>
            <person name="Nagasaki K."/>
            <person name="Hano T."/>
            <person name="Tomaru Y."/>
        </authorList>
    </citation>
    <scope>NUCLEOTIDE SEQUENCE [LARGE SCALE GENOMIC DNA]</scope>
    <source>
        <strain evidence="5 6">NIES-3715</strain>
    </source>
</reference>
<keyword evidence="3" id="KW-0442">Lipid degradation</keyword>
<evidence type="ECO:0000256" key="4">
    <source>
        <dbReference type="ARBA" id="ARBA00023098"/>
    </source>
</evidence>
<dbReference type="GO" id="GO:0003847">
    <property type="term" value="F:1-alkyl-2-acetylglycerophosphocholine esterase activity"/>
    <property type="evidence" value="ECO:0007669"/>
    <property type="project" value="UniProtKB-EC"/>
</dbReference>
<dbReference type="Pfam" id="PF03403">
    <property type="entry name" value="PAF-AH_p_II"/>
    <property type="match status" value="1"/>
</dbReference>
<protein>
    <recommendedName>
        <fullName evidence="1">1-alkyl-2-acetylglycerophosphocholine esterase</fullName>
        <ecNumber evidence="1">3.1.1.47</ecNumber>
    </recommendedName>
</protein>
<dbReference type="GO" id="GO:0016042">
    <property type="term" value="P:lipid catabolic process"/>
    <property type="evidence" value="ECO:0007669"/>
    <property type="project" value="UniProtKB-KW"/>
</dbReference>
<dbReference type="EMBL" id="BLLK01000047">
    <property type="protein sequence ID" value="GFH55400.1"/>
    <property type="molecule type" value="Genomic_DNA"/>
</dbReference>
<proteinExistence type="predicted"/>
<keyword evidence="2" id="KW-0378">Hydrolase</keyword>